<sequence length="1264" mass="142889">MRVGHTRGRSSRRPAPTGVTPPRMESKDSSKYSKSQSSSPKNRAPRSSSLPKQRRNDPVADTLSESTSAQRLVEYFCIRRKTTEASSWGSSPPKAKGWRQRVRFNGGSMPVHEALHAYPTKSLDGSEEDLASSQATDGNIHMPRASLHHQDHTFQPTITTRYPPTDYADNPLNPMILHFCYPSGDIIVPTRQYQMPRVHHFVLTNEKGRKVYGTCLTILEEYVPRGPWKSRAVTTRHDSLDGVEVSIDDDTNSVLYLPKVLCLLSTWPYLSAFREYLAQLYRLASATNVMTAPIERYVVNLCKEIPAPPPGAYEVQVSILDSTIRFWAPPAKLPIAYVAVPYQILFDCLDTEHILQVWSALVMERKVLLLSSQYSILTICSEIFSSLLFPLRWNHLYVPLLPRMLCPMLDAPVPFFCGIVREDWLYAQQFVSEDIIVVDLDHNKVRFGRAVPRMPSFPTKKIAKLRTSLQETIGHVFWTSRGLEMEYRMMTMNKKSNKRSIDRLRSRTGNGALWVEKLAGLDHAFNLAYTPDSHLLDDTSLLKGDTMQSKWDRVQEAFLRFFVALLKDYRKYLIVPQSNLSSSELPIPSFDLIAFLASQKADNTTFLVEMCMTQQFDDFISRRIYRQGEPDLIFFDESIDAKLNRSRLKLKKVDTPVLQNAKAHKVLTKFSALLPNEVGLPGAKFENKPKPYVYKSWPETLNEGLFSEPRPIPTMIAAEFDRQAMLIQRLRADVDDHTDDSDAILHPTGAEYDPSPEVAAFTVFFFAYSALVGLEWQTYERKCQSIDKEASGNQLSEGTSSDGEKRVDVAQEGKAALPEEEVFNDRNVNTCLSDFSMGLCDSCPSSGIFVFNKSLRFIGDSAEAYESVVENTANHMARLQSQIIVSMETASDVTKPVDILAEFEEAKEVASAQLDLAFEALTTMSLRGLKTDSDAYKSLMEACGRCGDTERALKLMQVMKVDGFFADSEILAWFIAAFAQESAGKIDPPVGTQEVSSDNSLLRKSNRGLDVYSDFLRKKFWPKNEDDNSSLQLVGNDLGEHDDVSTDPGITASDVPCHTNRAVPIFGWFKNQDSNEKRRRWRKEKVKATLETRSMHVTDMLFNQLALGDSLLDFLHPDLVIDTRSDVCPQCSCALSENEIVAGWTSCAFNDYTTECPNCSHRFVPRFSITSSSPTFTGSQGPRTPLYCEFLSPWVLRKALQHVVKGDIGIRGMMKPEWRSGTDIRATIFWNLVVMCRRYRLPFSFLLQGNFQNRIILPRTPGQL</sequence>
<dbReference type="PANTHER" id="PTHR12296:SF21">
    <property type="entry name" value="DENN DOMAIN-CONTAINING PROTEIN 3"/>
    <property type="match status" value="1"/>
</dbReference>
<dbReference type="InterPro" id="IPR037516">
    <property type="entry name" value="Tripartite_DENN"/>
</dbReference>
<dbReference type="PANTHER" id="PTHR12296">
    <property type="entry name" value="DENN DOMAIN-CONTAINING PROTEIN 4"/>
    <property type="match status" value="1"/>
</dbReference>
<protein>
    <recommendedName>
        <fullName evidence="3">UDENN domain-containing protein</fullName>
    </recommendedName>
</protein>
<dbReference type="Pfam" id="PF03455">
    <property type="entry name" value="dDENN"/>
    <property type="match status" value="1"/>
</dbReference>
<dbReference type="InterPro" id="IPR001194">
    <property type="entry name" value="cDENN_dom"/>
</dbReference>
<feature type="compositionally biased region" description="Polar residues" evidence="2">
    <location>
        <begin position="791"/>
        <end position="801"/>
    </location>
</feature>
<dbReference type="InterPro" id="IPR051696">
    <property type="entry name" value="DENN_Domain_GEFs"/>
</dbReference>
<dbReference type="InterPro" id="IPR005112">
    <property type="entry name" value="dDENN_dom"/>
</dbReference>
<dbReference type="SMART" id="SM00801">
    <property type="entry name" value="dDENN"/>
    <property type="match status" value="1"/>
</dbReference>
<feature type="domain" description="UDENN" evidence="3">
    <location>
        <begin position="140"/>
        <end position="630"/>
    </location>
</feature>
<dbReference type="InterPro" id="IPR002885">
    <property type="entry name" value="PPR_rpt"/>
</dbReference>
<gene>
    <name evidence="4" type="ORF">PHATRDRAFT_44845</name>
</gene>
<feature type="region of interest" description="Disordered" evidence="2">
    <location>
        <begin position="1"/>
        <end position="66"/>
    </location>
</feature>
<dbReference type="Proteomes" id="UP000000759">
    <property type="component" value="Chromosome 5"/>
</dbReference>
<evidence type="ECO:0000256" key="1">
    <source>
        <dbReference type="PROSITE-ProRule" id="PRU00708"/>
    </source>
</evidence>
<dbReference type="Gene3D" id="3.40.50.11500">
    <property type="match status" value="1"/>
</dbReference>
<keyword evidence="5" id="KW-1185">Reference proteome</keyword>
<feature type="compositionally biased region" description="Basic residues" evidence="2">
    <location>
        <begin position="1"/>
        <end position="12"/>
    </location>
</feature>
<dbReference type="HOGENOM" id="CLU_003129_0_0_1"/>
<evidence type="ECO:0000256" key="2">
    <source>
        <dbReference type="SAM" id="MobiDB-lite"/>
    </source>
</evidence>
<dbReference type="InterPro" id="IPR043153">
    <property type="entry name" value="DENN_C"/>
</dbReference>
<dbReference type="Pfam" id="PF03456">
    <property type="entry name" value="uDENN"/>
    <property type="match status" value="1"/>
</dbReference>
<evidence type="ECO:0000259" key="3">
    <source>
        <dbReference type="PROSITE" id="PS50211"/>
    </source>
</evidence>
<reference evidence="5" key="2">
    <citation type="submission" date="2008-08" db="EMBL/GenBank/DDBJ databases">
        <authorList>
            <consortium name="Diatom Consortium"/>
            <person name="Grigoriev I."/>
            <person name="Grimwood J."/>
            <person name="Kuo A."/>
            <person name="Otillar R.P."/>
            <person name="Salamov A."/>
            <person name="Detter J.C."/>
            <person name="Lindquist E."/>
            <person name="Shapiro H."/>
            <person name="Lucas S."/>
            <person name="Glavina del Rio T."/>
            <person name="Pitluck S."/>
            <person name="Rokhsar D."/>
            <person name="Bowler C."/>
        </authorList>
    </citation>
    <scope>GENOME REANNOTATION</scope>
    <source>
        <strain evidence="5">CCAP 1055/1</strain>
    </source>
</reference>
<feature type="compositionally biased region" description="Low complexity" evidence="2">
    <location>
        <begin position="32"/>
        <end position="41"/>
    </location>
</feature>
<accession>B7FVV2</accession>
<name>B7FVV2_PHATC</name>
<dbReference type="PaxDb" id="2850-Phatr44845"/>
<dbReference type="NCBIfam" id="TIGR00756">
    <property type="entry name" value="PPR"/>
    <property type="match status" value="1"/>
</dbReference>
<proteinExistence type="predicted"/>
<feature type="repeat" description="PPR" evidence="1">
    <location>
        <begin position="932"/>
        <end position="966"/>
    </location>
</feature>
<dbReference type="Gene3D" id="1.25.40.10">
    <property type="entry name" value="Tetratricopeptide repeat domain"/>
    <property type="match status" value="1"/>
</dbReference>
<dbReference type="GO" id="GO:0032483">
    <property type="term" value="P:regulation of Rab protein signal transduction"/>
    <property type="evidence" value="ECO:0007669"/>
    <property type="project" value="TreeGrafter"/>
</dbReference>
<dbReference type="OrthoDB" id="6019893at2759"/>
<evidence type="ECO:0000313" key="5">
    <source>
        <dbReference type="Proteomes" id="UP000000759"/>
    </source>
</evidence>
<dbReference type="Gene3D" id="3.30.450.200">
    <property type="match status" value="1"/>
</dbReference>
<dbReference type="SMART" id="SM00800">
    <property type="entry name" value="uDENN"/>
    <property type="match status" value="1"/>
</dbReference>
<dbReference type="AlphaFoldDB" id="B7FVV2"/>
<dbReference type="RefSeq" id="XP_002178997.1">
    <property type="nucleotide sequence ID" value="XM_002178961.1"/>
</dbReference>
<feature type="region of interest" description="Disordered" evidence="2">
    <location>
        <begin position="788"/>
        <end position="807"/>
    </location>
</feature>
<dbReference type="InterPro" id="IPR005113">
    <property type="entry name" value="uDENN_dom"/>
</dbReference>
<dbReference type="InParanoid" id="B7FVV2"/>
<dbReference type="SMART" id="SM00799">
    <property type="entry name" value="DENN"/>
    <property type="match status" value="1"/>
</dbReference>
<dbReference type="InterPro" id="IPR011990">
    <property type="entry name" value="TPR-like_helical_dom_sf"/>
</dbReference>
<dbReference type="Pfam" id="PF02141">
    <property type="entry name" value="DENN"/>
    <property type="match status" value="1"/>
</dbReference>
<dbReference type="eggNOG" id="KOG2127">
    <property type="taxonomic scope" value="Eukaryota"/>
</dbReference>
<dbReference type="GO" id="GO:0031410">
    <property type="term" value="C:cytoplasmic vesicle"/>
    <property type="evidence" value="ECO:0007669"/>
    <property type="project" value="TreeGrafter"/>
</dbReference>
<evidence type="ECO:0000313" key="4">
    <source>
        <dbReference type="EMBL" id="EEC49695.1"/>
    </source>
</evidence>
<dbReference type="EMBL" id="CM000608">
    <property type="protein sequence ID" value="EEC49695.1"/>
    <property type="molecule type" value="Genomic_DNA"/>
</dbReference>
<dbReference type="OMA" id="ENTANHM"/>
<reference evidence="4 5" key="1">
    <citation type="journal article" date="2008" name="Nature">
        <title>The Phaeodactylum genome reveals the evolutionary history of diatom genomes.</title>
        <authorList>
            <person name="Bowler C."/>
            <person name="Allen A.E."/>
            <person name="Badger J.H."/>
            <person name="Grimwood J."/>
            <person name="Jabbari K."/>
            <person name="Kuo A."/>
            <person name="Maheswari U."/>
            <person name="Martens C."/>
            <person name="Maumus F."/>
            <person name="Otillar R.P."/>
            <person name="Rayko E."/>
            <person name="Salamov A."/>
            <person name="Vandepoele K."/>
            <person name="Beszteri B."/>
            <person name="Gruber A."/>
            <person name="Heijde M."/>
            <person name="Katinka M."/>
            <person name="Mock T."/>
            <person name="Valentin K."/>
            <person name="Verret F."/>
            <person name="Berges J.A."/>
            <person name="Brownlee C."/>
            <person name="Cadoret J.P."/>
            <person name="Chiovitti A."/>
            <person name="Choi C.J."/>
            <person name="Coesel S."/>
            <person name="De Martino A."/>
            <person name="Detter J.C."/>
            <person name="Durkin C."/>
            <person name="Falciatore A."/>
            <person name="Fournet J."/>
            <person name="Haruta M."/>
            <person name="Huysman M.J."/>
            <person name="Jenkins B.D."/>
            <person name="Jiroutova K."/>
            <person name="Jorgensen R.E."/>
            <person name="Joubert Y."/>
            <person name="Kaplan A."/>
            <person name="Kroger N."/>
            <person name="Kroth P.G."/>
            <person name="La Roche J."/>
            <person name="Lindquist E."/>
            <person name="Lommer M."/>
            <person name="Martin-Jezequel V."/>
            <person name="Lopez P.J."/>
            <person name="Lucas S."/>
            <person name="Mangogna M."/>
            <person name="McGinnis K."/>
            <person name="Medlin L.K."/>
            <person name="Montsant A."/>
            <person name="Oudot-Le Secq M.P."/>
            <person name="Napoli C."/>
            <person name="Obornik M."/>
            <person name="Parker M.S."/>
            <person name="Petit J.L."/>
            <person name="Porcel B.M."/>
            <person name="Poulsen N."/>
            <person name="Robison M."/>
            <person name="Rychlewski L."/>
            <person name="Rynearson T.A."/>
            <person name="Schmutz J."/>
            <person name="Shapiro H."/>
            <person name="Siaut M."/>
            <person name="Stanley M."/>
            <person name="Sussman M.R."/>
            <person name="Taylor A.R."/>
            <person name="Vardi A."/>
            <person name="von Dassow P."/>
            <person name="Vyverman W."/>
            <person name="Willis A."/>
            <person name="Wyrwicz L.S."/>
            <person name="Rokhsar D.S."/>
            <person name="Weissenbach J."/>
            <person name="Armbrust E.V."/>
            <person name="Green B.R."/>
            <person name="Van de Peer Y."/>
            <person name="Grigoriev I.V."/>
        </authorList>
    </citation>
    <scope>NUCLEOTIDE SEQUENCE [LARGE SCALE GENOMIC DNA]</scope>
    <source>
        <strain evidence="4 5">CCAP 1055/1</strain>
    </source>
</reference>
<dbReference type="KEGG" id="pti:PHATRDRAFT_44845"/>
<dbReference type="PROSITE" id="PS50211">
    <property type="entry name" value="DENN"/>
    <property type="match status" value="1"/>
</dbReference>
<dbReference type="GeneID" id="7199786"/>
<dbReference type="PROSITE" id="PS51375">
    <property type="entry name" value="PPR"/>
    <property type="match status" value="1"/>
</dbReference>
<organism evidence="4 5">
    <name type="scientific">Phaeodactylum tricornutum (strain CCAP 1055/1)</name>
    <dbReference type="NCBI Taxonomy" id="556484"/>
    <lineage>
        <taxon>Eukaryota</taxon>
        <taxon>Sar</taxon>
        <taxon>Stramenopiles</taxon>
        <taxon>Ochrophyta</taxon>
        <taxon>Bacillariophyta</taxon>
        <taxon>Bacillariophyceae</taxon>
        <taxon>Bacillariophycidae</taxon>
        <taxon>Naviculales</taxon>
        <taxon>Phaeodactylaceae</taxon>
        <taxon>Phaeodactylum</taxon>
    </lineage>
</organism>